<dbReference type="PANTHER" id="PTHR43788:SF6">
    <property type="entry name" value="DNA HELICASE B"/>
    <property type="match status" value="1"/>
</dbReference>
<dbReference type="Gene3D" id="3.40.50.300">
    <property type="entry name" value="P-loop containing nucleotide triphosphate hydrolases"/>
    <property type="match status" value="3"/>
</dbReference>
<evidence type="ECO:0000256" key="1">
    <source>
        <dbReference type="ARBA" id="ARBA00022741"/>
    </source>
</evidence>
<name>W0DN09_9GAMM</name>
<keyword evidence="2" id="KW-0067">ATP-binding</keyword>
<accession>W0DN09</accession>
<feature type="region of interest" description="Disordered" evidence="3">
    <location>
        <begin position="1"/>
        <end position="27"/>
    </location>
</feature>
<evidence type="ECO:0000313" key="5">
    <source>
        <dbReference type="EMBL" id="AHE99836.1"/>
    </source>
</evidence>
<dbReference type="STRING" id="713585.THITH_01535"/>
<protein>
    <recommendedName>
        <fullName evidence="4">UvrD-like helicase C-terminal domain-containing protein</fullName>
    </recommendedName>
</protein>
<dbReference type="Pfam" id="PF13538">
    <property type="entry name" value="UvrD_C_2"/>
    <property type="match status" value="1"/>
</dbReference>
<dbReference type="HOGENOM" id="CLU_029429_0_0_6"/>
<dbReference type="KEGG" id="tti:THITH_01535"/>
<gene>
    <name evidence="5" type="ORF">THITH_01535</name>
</gene>
<dbReference type="OrthoDB" id="9763659at2"/>
<keyword evidence="6" id="KW-1185">Reference proteome</keyword>
<dbReference type="RefSeq" id="WP_006746287.1">
    <property type="nucleotide sequence ID" value="NZ_CP007029.1"/>
</dbReference>
<reference evidence="5 6" key="1">
    <citation type="submission" date="2013-12" db="EMBL/GenBank/DDBJ databases">
        <authorList>
            <consortium name="DOE Joint Genome Institute"/>
            <person name="Muyzer G."/>
            <person name="Huntemann M."/>
            <person name="Han J."/>
            <person name="Chen A."/>
            <person name="Kyrpides N."/>
            <person name="Mavromatis K."/>
            <person name="Markowitz V."/>
            <person name="Palaniappan K."/>
            <person name="Ivanova N."/>
            <person name="Schaumberg A."/>
            <person name="Pati A."/>
            <person name="Liolios K."/>
            <person name="Nordberg H.P."/>
            <person name="Cantor M.N."/>
            <person name="Hua S.X."/>
            <person name="Woyke T."/>
        </authorList>
    </citation>
    <scope>NUCLEOTIDE SEQUENCE [LARGE SCALE GENOMIC DNA]</scope>
    <source>
        <strain evidence="5 6">ARh 1</strain>
    </source>
</reference>
<dbReference type="InterPro" id="IPR027785">
    <property type="entry name" value="UvrD-like_helicase_C"/>
</dbReference>
<dbReference type="CDD" id="cd18809">
    <property type="entry name" value="SF1_C_RecD"/>
    <property type="match status" value="1"/>
</dbReference>
<keyword evidence="1" id="KW-0547">Nucleotide-binding</keyword>
<dbReference type="InterPro" id="IPR027417">
    <property type="entry name" value="P-loop_NTPase"/>
</dbReference>
<dbReference type="Proteomes" id="UP000005289">
    <property type="component" value="Chromosome"/>
</dbReference>
<dbReference type="Pfam" id="PF13604">
    <property type="entry name" value="AAA_30"/>
    <property type="match status" value="1"/>
</dbReference>
<dbReference type="GO" id="GO:0003678">
    <property type="term" value="F:DNA helicase activity"/>
    <property type="evidence" value="ECO:0007669"/>
    <property type="project" value="UniProtKB-ARBA"/>
</dbReference>
<feature type="domain" description="UvrD-like helicase C-terminal" evidence="4">
    <location>
        <begin position="412"/>
        <end position="462"/>
    </location>
</feature>
<evidence type="ECO:0000259" key="4">
    <source>
        <dbReference type="Pfam" id="PF13538"/>
    </source>
</evidence>
<dbReference type="AlphaFoldDB" id="W0DN09"/>
<dbReference type="GO" id="GO:0005524">
    <property type="term" value="F:ATP binding"/>
    <property type="evidence" value="ECO:0007669"/>
    <property type="project" value="UniProtKB-KW"/>
</dbReference>
<evidence type="ECO:0000313" key="6">
    <source>
        <dbReference type="Proteomes" id="UP000005289"/>
    </source>
</evidence>
<dbReference type="SUPFAM" id="SSF52540">
    <property type="entry name" value="P-loop containing nucleoside triphosphate hydrolases"/>
    <property type="match status" value="1"/>
</dbReference>
<dbReference type="PANTHER" id="PTHR43788">
    <property type="entry name" value="DNA2/NAM7 HELICASE FAMILY MEMBER"/>
    <property type="match status" value="1"/>
</dbReference>
<proteinExistence type="predicted"/>
<evidence type="ECO:0000256" key="2">
    <source>
        <dbReference type="ARBA" id="ARBA00022840"/>
    </source>
</evidence>
<organism evidence="5 6">
    <name type="scientific">Thioalkalivibrio paradoxus ARh 1</name>
    <dbReference type="NCBI Taxonomy" id="713585"/>
    <lineage>
        <taxon>Bacteria</taxon>
        <taxon>Pseudomonadati</taxon>
        <taxon>Pseudomonadota</taxon>
        <taxon>Gammaproteobacteria</taxon>
        <taxon>Chromatiales</taxon>
        <taxon>Ectothiorhodospiraceae</taxon>
        <taxon>Thioalkalivibrio</taxon>
    </lineage>
</organism>
<sequence length="476" mass="52173">MDAQNHRPGGGSPRADRADSGIADGHRPRHYAATHNQALARQLSPDQARALEELIAFDRGTEPVHALAGPAGSGKTFLLGEFVGRCSRRLEITATTNKAARVAALATGTEPKTIHALLGLQPRDDENAGRTALKQIRDPEVEPGSLVVVDEASMIDSDLLGAIERHARTLRFKVLFVGDAYQLPPIFEARSPVFAGVPTSHLTTIHRQALDNPVLAIANEFRAVLDGSPMPRVRALGSEVRVLPEGEFLARMLEAFERASDPSEVRALAWTNQTVRELNQAVRRHLIGPEAEELAHLPGERFIANSAIKDGDRVAVPTEAEVEVVSSQRVNFEADGITFAGELVSVRYRDRVLELHVPTDWDGARRAIAASVAAANELQRRYRAGDRTVDGDRRAAWRAFFRLKEWLHDLRPVYASTVHKSQGSTYAHAFIDAGDIGRCTRTDVIARLMYVSTSRAAQSVTLTGELPERLYREVAA</sequence>
<evidence type="ECO:0000256" key="3">
    <source>
        <dbReference type="SAM" id="MobiDB-lite"/>
    </source>
</evidence>
<dbReference type="EMBL" id="CP007029">
    <property type="protein sequence ID" value="AHE99836.1"/>
    <property type="molecule type" value="Genomic_DNA"/>
</dbReference>
<dbReference type="InterPro" id="IPR050534">
    <property type="entry name" value="Coronavir_polyprotein_1ab"/>
</dbReference>